<organism evidence="2 3">
    <name type="scientific">Paenibacillus psychroresistens</name>
    <dbReference type="NCBI Taxonomy" id="1778678"/>
    <lineage>
        <taxon>Bacteria</taxon>
        <taxon>Bacillati</taxon>
        <taxon>Bacillota</taxon>
        <taxon>Bacilli</taxon>
        <taxon>Bacillales</taxon>
        <taxon>Paenibacillaceae</taxon>
        <taxon>Paenibacillus</taxon>
    </lineage>
</organism>
<proteinExistence type="predicted"/>
<dbReference type="EMBL" id="CP034235">
    <property type="protein sequence ID" value="QGQ96022.1"/>
    <property type="molecule type" value="Genomic_DNA"/>
</dbReference>
<protein>
    <submittedName>
        <fullName evidence="2">DUF4183 domain-containing protein</fullName>
    </submittedName>
</protein>
<dbReference type="RefSeq" id="WP_155701059.1">
    <property type="nucleotide sequence ID" value="NZ_CP034235.1"/>
</dbReference>
<dbReference type="Proteomes" id="UP000426246">
    <property type="component" value="Chromosome"/>
</dbReference>
<feature type="domain" description="DUF4183" evidence="1">
    <location>
        <begin position="51"/>
        <end position="115"/>
    </location>
</feature>
<dbReference type="Pfam" id="PF13799">
    <property type="entry name" value="DUF4183"/>
    <property type="match status" value="1"/>
</dbReference>
<dbReference type="OrthoDB" id="2623159at2"/>
<evidence type="ECO:0000259" key="1">
    <source>
        <dbReference type="Pfam" id="PF13799"/>
    </source>
</evidence>
<sequence>MALDIIDLYLSATSVVSGGVTTASTTVSTPTVKRFASTVIIGNISGGVTTILATAFRNDSGTLLPAGGLTVPTSSGYYNLFVNGILQLGGMSTLTNTSLVVNSALILGVSVVIEVVNLTAATTSTSTHNLTVATTIHS</sequence>
<gene>
    <name evidence="2" type="ORF">EHS13_14620</name>
</gene>
<dbReference type="InterPro" id="IPR025237">
    <property type="entry name" value="DUF4183"/>
</dbReference>
<name>A0A6B8RK98_9BACL</name>
<dbReference type="AlphaFoldDB" id="A0A6B8RK98"/>
<reference evidence="3" key="1">
    <citation type="submission" date="2018-11" db="EMBL/GenBank/DDBJ databases">
        <title>Complete genome sequence of Paenibacillus sp. ML311-T8.</title>
        <authorList>
            <person name="Nam Y.-D."/>
            <person name="Kang J."/>
            <person name="Chung W.-H."/>
            <person name="Park Y.S."/>
        </authorList>
    </citation>
    <scope>NUCLEOTIDE SEQUENCE [LARGE SCALE GENOMIC DNA]</scope>
    <source>
        <strain evidence="3">ML311-T8</strain>
    </source>
</reference>
<evidence type="ECO:0000313" key="3">
    <source>
        <dbReference type="Proteomes" id="UP000426246"/>
    </source>
</evidence>
<dbReference type="KEGG" id="ppsc:EHS13_14620"/>
<evidence type="ECO:0000313" key="2">
    <source>
        <dbReference type="EMBL" id="QGQ96022.1"/>
    </source>
</evidence>
<keyword evidence="3" id="KW-1185">Reference proteome</keyword>
<accession>A0A6B8RK98</accession>